<keyword evidence="5" id="KW-1133">Transmembrane helix</keyword>
<feature type="transmembrane region" description="Helical" evidence="5">
    <location>
        <begin position="206"/>
        <end position="229"/>
    </location>
</feature>
<feature type="chain" id="PRO_5044237595" description="Immunoglobulin domain-containing protein" evidence="6">
    <location>
        <begin position="25"/>
        <end position="247"/>
    </location>
</feature>
<dbReference type="KEGG" id="oau:120436408"/>
<dbReference type="Gene3D" id="2.60.40.10">
    <property type="entry name" value="Immunoglobulins"/>
    <property type="match status" value="2"/>
</dbReference>
<dbReference type="AlphaFoldDB" id="A0AAZ1XIA8"/>
<dbReference type="Ensembl" id="ENSOABT00000072604.1">
    <property type="protein sequence ID" value="ENSOABP00000067941.1"/>
    <property type="gene ID" value="ENSOABG00000027440.1"/>
</dbReference>
<organism evidence="8 9">
    <name type="scientific">Oreochromis aureus</name>
    <name type="common">Israeli tilapia</name>
    <name type="synonym">Chromis aureus</name>
    <dbReference type="NCBI Taxonomy" id="47969"/>
    <lineage>
        <taxon>Eukaryota</taxon>
        <taxon>Metazoa</taxon>
        <taxon>Chordata</taxon>
        <taxon>Craniata</taxon>
        <taxon>Vertebrata</taxon>
        <taxon>Euteleostomi</taxon>
        <taxon>Actinopterygii</taxon>
        <taxon>Neopterygii</taxon>
        <taxon>Teleostei</taxon>
        <taxon>Neoteleostei</taxon>
        <taxon>Acanthomorphata</taxon>
        <taxon>Ovalentaria</taxon>
        <taxon>Cichlomorphae</taxon>
        <taxon>Cichliformes</taxon>
        <taxon>Cichlidae</taxon>
        <taxon>African cichlids</taxon>
        <taxon>Pseudocrenilabrinae</taxon>
        <taxon>Oreochromini</taxon>
        <taxon>Oreochromis</taxon>
    </lineage>
</organism>
<evidence type="ECO:0000256" key="6">
    <source>
        <dbReference type="SAM" id="SignalP"/>
    </source>
</evidence>
<dbReference type="Proteomes" id="UP000472276">
    <property type="component" value="Unassembled WGS sequence"/>
</dbReference>
<dbReference type="InterPro" id="IPR036179">
    <property type="entry name" value="Ig-like_dom_sf"/>
</dbReference>
<feature type="signal peptide" evidence="6">
    <location>
        <begin position="1"/>
        <end position="24"/>
    </location>
</feature>
<comment type="subcellular location">
    <subcellularLocation>
        <location evidence="1">Membrane</location>
    </subcellularLocation>
</comment>
<dbReference type="InterPro" id="IPR015631">
    <property type="entry name" value="CD2/SLAM_rcpt"/>
</dbReference>
<accession>A0AAZ1XIA8</accession>
<sequence>MMLPSRSLGFMILVVALKTLGGNSEKEGIYKKVGDKVVLTPGSAPASITRIKWTHDQDIALEWTRREPYTSWHFRDGCEVDTSTGVLRISNLALNDSGSYTAEINDEVMSTTEIIVITTVPNPTVSTWCNPEMTYCILTCEPNVTDDAKPITYYWVTGDMVKQSPTNQFNITQENRERLISCQLENPVSHEYSEKILNPLLIRNRALLSLPFVGIVVFLFGLICCKCCCCTRRTRSHRRSTTTNTVR</sequence>
<feature type="domain" description="Immunoglobulin" evidence="7">
    <location>
        <begin position="26"/>
        <end position="117"/>
    </location>
</feature>
<dbReference type="SMART" id="SM00409">
    <property type="entry name" value="IG"/>
    <property type="match status" value="1"/>
</dbReference>
<reference evidence="8" key="3">
    <citation type="submission" date="2025-09" db="UniProtKB">
        <authorList>
            <consortium name="Ensembl"/>
        </authorList>
    </citation>
    <scope>IDENTIFICATION</scope>
</reference>
<evidence type="ECO:0000256" key="3">
    <source>
        <dbReference type="ARBA" id="ARBA00023136"/>
    </source>
</evidence>
<dbReference type="PANTHER" id="PTHR12080">
    <property type="entry name" value="SIGNALING LYMPHOCYTIC ACTIVATION MOLECULE"/>
    <property type="match status" value="1"/>
</dbReference>
<evidence type="ECO:0000256" key="5">
    <source>
        <dbReference type="SAM" id="Phobius"/>
    </source>
</evidence>
<dbReference type="GO" id="GO:0016020">
    <property type="term" value="C:membrane"/>
    <property type="evidence" value="ECO:0007669"/>
    <property type="project" value="UniProtKB-SubCell"/>
</dbReference>
<evidence type="ECO:0000256" key="4">
    <source>
        <dbReference type="ARBA" id="ARBA00023180"/>
    </source>
</evidence>
<reference evidence="8" key="2">
    <citation type="submission" date="2025-08" db="UniProtKB">
        <authorList>
            <consortium name="Ensembl"/>
        </authorList>
    </citation>
    <scope>IDENTIFICATION</scope>
</reference>
<evidence type="ECO:0000313" key="9">
    <source>
        <dbReference type="Proteomes" id="UP000472276"/>
    </source>
</evidence>
<dbReference type="SUPFAM" id="SSF48726">
    <property type="entry name" value="Immunoglobulin"/>
    <property type="match status" value="1"/>
</dbReference>
<reference evidence="9" key="1">
    <citation type="submission" date="2020-03" db="EMBL/GenBank/DDBJ databases">
        <title>Evolution of repeat sequences and sex chromosomes of tilapia species revealed by chromosome-level genomes.</title>
        <authorList>
            <person name="Xu L."/>
            <person name="Tao W."/>
            <person name="Wang D."/>
            <person name="Zhou Q."/>
        </authorList>
    </citation>
    <scope>NUCLEOTIDE SEQUENCE [LARGE SCALE GENOMIC DNA]</scope>
    <source>
        <strain evidence="9">Israel</strain>
    </source>
</reference>
<evidence type="ECO:0000256" key="1">
    <source>
        <dbReference type="ARBA" id="ARBA00004370"/>
    </source>
</evidence>
<protein>
    <recommendedName>
        <fullName evidence="7">Immunoglobulin domain-containing protein</fullName>
    </recommendedName>
</protein>
<gene>
    <name evidence="8" type="primary">LOC120436408</name>
</gene>
<evidence type="ECO:0000256" key="2">
    <source>
        <dbReference type="ARBA" id="ARBA00022729"/>
    </source>
</evidence>
<dbReference type="InterPro" id="IPR013783">
    <property type="entry name" value="Ig-like_fold"/>
</dbReference>
<evidence type="ECO:0000313" key="8">
    <source>
        <dbReference type="Ensembl" id="ENSOABP00000067941.1"/>
    </source>
</evidence>
<keyword evidence="5" id="KW-0812">Transmembrane</keyword>
<dbReference type="PANTHER" id="PTHR12080:SF125">
    <property type="entry name" value="CD48 ANTIGEN-LIKE"/>
    <property type="match status" value="1"/>
</dbReference>
<keyword evidence="9" id="KW-1185">Reference proteome</keyword>
<keyword evidence="3 5" id="KW-0472">Membrane</keyword>
<dbReference type="RefSeq" id="XP_039463331.1">
    <property type="nucleotide sequence ID" value="XM_039607397.1"/>
</dbReference>
<dbReference type="InterPro" id="IPR003599">
    <property type="entry name" value="Ig_sub"/>
</dbReference>
<dbReference type="GeneID" id="120436408"/>
<keyword evidence="4" id="KW-0325">Glycoprotein</keyword>
<proteinExistence type="predicted"/>
<evidence type="ECO:0000259" key="7">
    <source>
        <dbReference type="SMART" id="SM00409"/>
    </source>
</evidence>
<name>A0AAZ1XIA8_OREAU</name>
<keyword evidence="2 6" id="KW-0732">Signal</keyword>